<dbReference type="CDD" id="cd07377">
    <property type="entry name" value="WHTH_GntR"/>
    <property type="match status" value="1"/>
</dbReference>
<dbReference type="RefSeq" id="WP_250827065.1">
    <property type="nucleotide sequence ID" value="NZ_JAMOIL010000010.1"/>
</dbReference>
<dbReference type="PROSITE" id="PS50949">
    <property type="entry name" value="HTH_GNTR"/>
    <property type="match status" value="1"/>
</dbReference>
<organism evidence="5 6">
    <name type="scientific">Nocardioides bruguierae</name>
    <dbReference type="NCBI Taxonomy" id="2945102"/>
    <lineage>
        <taxon>Bacteria</taxon>
        <taxon>Bacillati</taxon>
        <taxon>Actinomycetota</taxon>
        <taxon>Actinomycetes</taxon>
        <taxon>Propionibacteriales</taxon>
        <taxon>Nocardioidaceae</taxon>
        <taxon>Nocardioides</taxon>
    </lineage>
</organism>
<evidence type="ECO:0000313" key="5">
    <source>
        <dbReference type="EMBL" id="MCM0620440.1"/>
    </source>
</evidence>
<dbReference type="GO" id="GO:0003700">
    <property type="term" value="F:DNA-binding transcription factor activity"/>
    <property type="evidence" value="ECO:0007669"/>
    <property type="project" value="InterPro"/>
</dbReference>
<dbReference type="Proteomes" id="UP001139485">
    <property type="component" value="Unassembled WGS sequence"/>
</dbReference>
<dbReference type="SUPFAM" id="SSF46785">
    <property type="entry name" value="Winged helix' DNA-binding domain"/>
    <property type="match status" value="1"/>
</dbReference>
<dbReference type="PANTHER" id="PTHR44846">
    <property type="entry name" value="MANNOSYL-D-GLYCERATE TRANSPORT/METABOLISM SYSTEM REPRESSOR MNGR-RELATED"/>
    <property type="match status" value="1"/>
</dbReference>
<reference evidence="5" key="1">
    <citation type="submission" date="2022-05" db="EMBL/GenBank/DDBJ databases">
        <authorList>
            <person name="Tuo L."/>
        </authorList>
    </citation>
    <scope>NUCLEOTIDE SEQUENCE</scope>
    <source>
        <strain evidence="5">BSK12Z-4</strain>
    </source>
</reference>
<dbReference type="EMBL" id="JAMOIL010000010">
    <property type="protein sequence ID" value="MCM0620440.1"/>
    <property type="molecule type" value="Genomic_DNA"/>
</dbReference>
<keyword evidence="2" id="KW-0238">DNA-binding</keyword>
<accession>A0A9X2IG57</accession>
<dbReference type="InterPro" id="IPR036390">
    <property type="entry name" value="WH_DNA-bd_sf"/>
</dbReference>
<keyword evidence="1" id="KW-0805">Transcription regulation</keyword>
<name>A0A9X2IG57_9ACTN</name>
<dbReference type="Pfam" id="PF00392">
    <property type="entry name" value="GntR"/>
    <property type="match status" value="1"/>
</dbReference>
<dbReference type="Gene3D" id="3.40.1410.10">
    <property type="entry name" value="Chorismate lyase-like"/>
    <property type="match status" value="1"/>
</dbReference>
<keyword evidence="6" id="KW-1185">Reference proteome</keyword>
<keyword evidence="3" id="KW-0804">Transcription</keyword>
<dbReference type="PRINTS" id="PR00035">
    <property type="entry name" value="HTHGNTR"/>
</dbReference>
<evidence type="ECO:0000313" key="6">
    <source>
        <dbReference type="Proteomes" id="UP001139485"/>
    </source>
</evidence>
<dbReference type="SUPFAM" id="SSF64288">
    <property type="entry name" value="Chorismate lyase-like"/>
    <property type="match status" value="1"/>
</dbReference>
<dbReference type="AlphaFoldDB" id="A0A9X2IG57"/>
<dbReference type="GO" id="GO:0045892">
    <property type="term" value="P:negative regulation of DNA-templated transcription"/>
    <property type="evidence" value="ECO:0007669"/>
    <property type="project" value="TreeGrafter"/>
</dbReference>
<dbReference type="GO" id="GO:0003677">
    <property type="term" value="F:DNA binding"/>
    <property type="evidence" value="ECO:0007669"/>
    <property type="project" value="UniProtKB-KW"/>
</dbReference>
<dbReference type="InterPro" id="IPR011663">
    <property type="entry name" value="UTRA"/>
</dbReference>
<feature type="domain" description="HTH gntR-type" evidence="4">
    <location>
        <begin position="12"/>
        <end position="80"/>
    </location>
</feature>
<dbReference type="InterPro" id="IPR050679">
    <property type="entry name" value="Bact_HTH_transcr_reg"/>
</dbReference>
<dbReference type="InterPro" id="IPR036388">
    <property type="entry name" value="WH-like_DNA-bd_sf"/>
</dbReference>
<dbReference type="InterPro" id="IPR028978">
    <property type="entry name" value="Chorismate_lyase_/UTRA_dom_sf"/>
</dbReference>
<dbReference type="InterPro" id="IPR000524">
    <property type="entry name" value="Tscrpt_reg_HTH_GntR"/>
</dbReference>
<dbReference type="SMART" id="SM00866">
    <property type="entry name" value="UTRA"/>
    <property type="match status" value="1"/>
</dbReference>
<evidence type="ECO:0000256" key="2">
    <source>
        <dbReference type="ARBA" id="ARBA00023125"/>
    </source>
</evidence>
<evidence type="ECO:0000256" key="3">
    <source>
        <dbReference type="ARBA" id="ARBA00023163"/>
    </source>
</evidence>
<proteinExistence type="predicted"/>
<dbReference type="PANTHER" id="PTHR44846:SF17">
    <property type="entry name" value="GNTR-FAMILY TRANSCRIPTIONAL REGULATOR"/>
    <property type="match status" value="1"/>
</dbReference>
<dbReference type="Gene3D" id="1.10.10.10">
    <property type="entry name" value="Winged helix-like DNA-binding domain superfamily/Winged helix DNA-binding domain"/>
    <property type="match status" value="1"/>
</dbReference>
<evidence type="ECO:0000259" key="4">
    <source>
        <dbReference type="PROSITE" id="PS50949"/>
    </source>
</evidence>
<protein>
    <submittedName>
        <fullName evidence="5">GntR family transcriptional regulator</fullName>
    </submittedName>
</protein>
<evidence type="ECO:0000256" key="1">
    <source>
        <dbReference type="ARBA" id="ARBA00023015"/>
    </source>
</evidence>
<dbReference type="SMART" id="SM00345">
    <property type="entry name" value="HTH_GNTR"/>
    <property type="match status" value="1"/>
</dbReference>
<comment type="caution">
    <text evidence="5">The sequence shown here is derived from an EMBL/GenBank/DDBJ whole genome shotgun (WGS) entry which is preliminary data.</text>
</comment>
<gene>
    <name evidence="5" type="ORF">M8330_09045</name>
</gene>
<sequence>MPDPSIDRSSPVPYYRQLAEALAAQVAAGDLGPGDRLPSESDLGGRYSLSRATVRQALAHLEEQGVARRVAGRGVFVRGDEPDAPTGWPVTDPAAVLEAAYGPEHPLVELEVRTRGEAVLPPWATRLLEVPDGTRGHELGRLHLLDGTPALLSTHLQPPPVDAVVAVALDAGAAAGRDDPLAVALAAGGHAPVGTRRSLHAMSPRGAVAEALEAGPATPVLRIRAVSWSRTGALVDAAESWVRTDVAPLDLEVGSPRG</sequence>
<dbReference type="Pfam" id="PF07702">
    <property type="entry name" value="UTRA"/>
    <property type="match status" value="1"/>
</dbReference>